<keyword evidence="4" id="KW-0238">DNA-binding</keyword>
<feature type="region of interest" description="Disordered" evidence="8">
    <location>
        <begin position="192"/>
        <end position="211"/>
    </location>
</feature>
<evidence type="ECO:0000256" key="3">
    <source>
        <dbReference type="ARBA" id="ARBA00023054"/>
    </source>
</evidence>
<name>A0A6A6MZA6_HEVBR</name>
<comment type="subcellular location">
    <subcellularLocation>
        <location evidence="1">Nucleus</location>
    </subcellularLocation>
</comment>
<evidence type="ECO:0000256" key="7">
    <source>
        <dbReference type="SAM" id="Coils"/>
    </source>
</evidence>
<accession>A0A6A6MZA6</accession>
<evidence type="ECO:0000256" key="5">
    <source>
        <dbReference type="ARBA" id="ARBA00023163"/>
    </source>
</evidence>
<organism evidence="11 12">
    <name type="scientific">Hevea brasiliensis</name>
    <name type="common">Para rubber tree</name>
    <name type="synonym">Siphonia brasiliensis</name>
    <dbReference type="NCBI Taxonomy" id="3981"/>
    <lineage>
        <taxon>Eukaryota</taxon>
        <taxon>Viridiplantae</taxon>
        <taxon>Streptophyta</taxon>
        <taxon>Embryophyta</taxon>
        <taxon>Tracheophyta</taxon>
        <taxon>Spermatophyta</taxon>
        <taxon>Magnoliopsida</taxon>
        <taxon>eudicotyledons</taxon>
        <taxon>Gunneridae</taxon>
        <taxon>Pentapetalae</taxon>
        <taxon>rosids</taxon>
        <taxon>fabids</taxon>
        <taxon>Malpighiales</taxon>
        <taxon>Euphorbiaceae</taxon>
        <taxon>Crotonoideae</taxon>
        <taxon>Micrandreae</taxon>
        <taxon>Hevea</taxon>
    </lineage>
</organism>
<dbReference type="Pfam" id="PF13837">
    <property type="entry name" value="Myb_DNA-bind_4"/>
    <property type="match status" value="1"/>
</dbReference>
<dbReference type="EMBL" id="JAAGAX010000003">
    <property type="protein sequence ID" value="KAF2319142.1"/>
    <property type="molecule type" value="Genomic_DNA"/>
</dbReference>
<protein>
    <recommendedName>
        <fullName evidence="9">UVR domain-containing protein</fullName>
    </recommendedName>
</protein>
<keyword evidence="12" id="KW-1185">Reference proteome</keyword>
<proteinExistence type="predicted"/>
<evidence type="ECO:0000259" key="9">
    <source>
        <dbReference type="PROSITE" id="PS50151"/>
    </source>
</evidence>
<feature type="region of interest" description="Disordered" evidence="8">
    <location>
        <begin position="52"/>
        <end position="75"/>
    </location>
</feature>
<comment type="caution">
    <text evidence="11">The sequence shown here is derived from an EMBL/GenBank/DDBJ whole genome shotgun (WGS) entry which is preliminary data.</text>
</comment>
<dbReference type="InterPro" id="IPR044822">
    <property type="entry name" value="Myb_DNA-bind_4"/>
</dbReference>
<evidence type="ECO:0000256" key="1">
    <source>
        <dbReference type="ARBA" id="ARBA00004123"/>
    </source>
</evidence>
<feature type="compositionally biased region" description="Acidic residues" evidence="8">
    <location>
        <begin position="200"/>
        <end position="211"/>
    </location>
</feature>
<gene>
    <name evidence="10" type="ORF">GH714_013552</name>
    <name evidence="11" type="ORF">GH714_013600</name>
</gene>
<evidence type="ECO:0000256" key="6">
    <source>
        <dbReference type="ARBA" id="ARBA00023242"/>
    </source>
</evidence>
<dbReference type="PANTHER" id="PTHR31307:SF40">
    <property type="entry name" value="TRIHELIX TRANSCRIPTION FACTOR ENAP1-RELATED"/>
    <property type="match status" value="1"/>
</dbReference>
<feature type="domain" description="UVR" evidence="9">
    <location>
        <begin position="258"/>
        <end position="293"/>
    </location>
</feature>
<keyword evidence="6" id="KW-0539">Nucleus</keyword>
<dbReference type="InterPro" id="IPR044823">
    <property type="entry name" value="ASIL1/2-like"/>
</dbReference>
<dbReference type="Gene3D" id="1.10.10.60">
    <property type="entry name" value="Homeodomain-like"/>
    <property type="match status" value="1"/>
</dbReference>
<dbReference type="GO" id="GO:0005634">
    <property type="term" value="C:nucleus"/>
    <property type="evidence" value="ECO:0007669"/>
    <property type="project" value="UniProtKB-SubCell"/>
</dbReference>
<feature type="compositionally biased region" description="Gly residues" evidence="8">
    <location>
        <begin position="63"/>
        <end position="72"/>
    </location>
</feature>
<dbReference type="GO" id="GO:0000976">
    <property type="term" value="F:transcription cis-regulatory region binding"/>
    <property type="evidence" value="ECO:0007669"/>
    <property type="project" value="TreeGrafter"/>
</dbReference>
<evidence type="ECO:0000313" key="12">
    <source>
        <dbReference type="Proteomes" id="UP000467840"/>
    </source>
</evidence>
<evidence type="ECO:0000256" key="2">
    <source>
        <dbReference type="ARBA" id="ARBA00023015"/>
    </source>
</evidence>
<keyword evidence="2" id="KW-0805">Transcription regulation</keyword>
<dbReference type="FunFam" id="1.10.10.60:FF:000104">
    <property type="entry name" value="trihelix transcription factor ASIL2"/>
    <property type="match status" value="1"/>
</dbReference>
<dbReference type="PROSITE" id="PS50151">
    <property type="entry name" value="UVR"/>
    <property type="match status" value="1"/>
</dbReference>
<dbReference type="PANTHER" id="PTHR31307">
    <property type="entry name" value="TRIHELIX TRANSCRIPTION FACTOR ASIL2"/>
    <property type="match status" value="1"/>
</dbReference>
<keyword evidence="3 7" id="KW-0175">Coiled coil</keyword>
<dbReference type="Proteomes" id="UP000467840">
    <property type="component" value="Chromosome 10"/>
</dbReference>
<feature type="coiled-coil region" evidence="7">
    <location>
        <begin position="254"/>
        <end position="281"/>
    </location>
</feature>
<evidence type="ECO:0000313" key="10">
    <source>
        <dbReference type="EMBL" id="KAF2319142.1"/>
    </source>
</evidence>
<evidence type="ECO:0000313" key="11">
    <source>
        <dbReference type="EMBL" id="KAF2319151.1"/>
    </source>
</evidence>
<dbReference type="AlphaFoldDB" id="A0A6A6MZA6"/>
<reference evidence="11 12" key="1">
    <citation type="journal article" date="2020" name="Mol. Plant">
        <title>The Chromosome-Based Rubber Tree Genome Provides New Insights into Spurge Genome Evolution and Rubber Biosynthesis.</title>
        <authorList>
            <person name="Liu J."/>
            <person name="Shi C."/>
            <person name="Shi C.C."/>
            <person name="Li W."/>
            <person name="Zhang Q.J."/>
            <person name="Zhang Y."/>
            <person name="Li K."/>
            <person name="Lu H.F."/>
            <person name="Shi C."/>
            <person name="Zhu S.T."/>
            <person name="Xiao Z.Y."/>
            <person name="Nan H."/>
            <person name="Yue Y."/>
            <person name="Zhu X.G."/>
            <person name="Wu Y."/>
            <person name="Hong X.N."/>
            <person name="Fan G.Y."/>
            <person name="Tong Y."/>
            <person name="Zhang D."/>
            <person name="Mao C.L."/>
            <person name="Liu Y.L."/>
            <person name="Hao S.J."/>
            <person name="Liu W.Q."/>
            <person name="Lv M.Q."/>
            <person name="Zhang H.B."/>
            <person name="Liu Y."/>
            <person name="Hu-Tang G.R."/>
            <person name="Wang J.P."/>
            <person name="Wang J.H."/>
            <person name="Sun Y.H."/>
            <person name="Ni S.B."/>
            <person name="Chen W.B."/>
            <person name="Zhang X.C."/>
            <person name="Jiao Y.N."/>
            <person name="Eichler E.E."/>
            <person name="Li G.H."/>
            <person name="Liu X."/>
            <person name="Gao L.Z."/>
        </authorList>
    </citation>
    <scope>NUCLEOTIDE SEQUENCE [LARGE SCALE GENOMIC DNA]</scope>
    <source>
        <strain evidence="12">cv. GT1</strain>
        <tissue evidence="11">Leaf</tissue>
    </source>
</reference>
<keyword evidence="5" id="KW-0804">Transcription</keyword>
<evidence type="ECO:0000256" key="4">
    <source>
        <dbReference type="ARBA" id="ARBA00023125"/>
    </source>
</evidence>
<evidence type="ECO:0000256" key="8">
    <source>
        <dbReference type="SAM" id="MobiDB-lite"/>
    </source>
</evidence>
<sequence length="324" mass="36348">MRGHLYPYQLPISLESDSFFSLILLPLSLRRTLAHSSLPHFPSPLSHGRHPVLPYLHPSPSAPGGGGGGGGGGREDCWSEGATETLIEAWGDRYVKVNRGNLRQKDWKEVADTVNARQNGVKPGKTDVQCKNRIDTLKKKYKQEKAKPAPSKWPFYYRLDSLIGVNATVNPKKKPANAVTFTVKSKPELYPGVSNSTEASLDDEKDEDDDDLGFDERAIKKQHRMEDVDFSDGAACRELARAILKFGEIYERIESSKQQQIVELEKQRMEFTKELEFERMNMFMDAQMELEKKSLKRAKHTSSGSETVSSVCIGAVLQGPVYQC</sequence>
<dbReference type="InterPro" id="IPR001943">
    <property type="entry name" value="UVR_dom"/>
</dbReference>
<dbReference type="EMBL" id="JAAGAX010000003">
    <property type="protein sequence ID" value="KAF2319151.1"/>
    <property type="molecule type" value="Genomic_DNA"/>
</dbReference>